<organism evidence="5 6">
    <name type="scientific">Paracoccidioides brasiliensis (strain Pb18)</name>
    <dbReference type="NCBI Taxonomy" id="502780"/>
    <lineage>
        <taxon>Eukaryota</taxon>
        <taxon>Fungi</taxon>
        <taxon>Dikarya</taxon>
        <taxon>Ascomycota</taxon>
        <taxon>Pezizomycotina</taxon>
        <taxon>Eurotiomycetes</taxon>
        <taxon>Eurotiomycetidae</taxon>
        <taxon>Onygenales</taxon>
        <taxon>Ajellomycetaceae</taxon>
        <taxon>Paracoccidioides</taxon>
    </lineage>
</organism>
<gene>
    <name evidence="5" type="ORF">PADG_01869</name>
</gene>
<accession>C1G4K3</accession>
<evidence type="ECO:0000256" key="2">
    <source>
        <dbReference type="ARBA" id="ARBA00023139"/>
    </source>
</evidence>
<feature type="compositionally biased region" description="Basic and acidic residues" evidence="4">
    <location>
        <begin position="59"/>
        <end position="76"/>
    </location>
</feature>
<dbReference type="HOGENOM" id="CLU_133420_0_0_1"/>
<dbReference type="eggNOG" id="ENOG502ST5U">
    <property type="taxonomic scope" value="Eukaryota"/>
</dbReference>
<dbReference type="KEGG" id="pbn:PADG_01869"/>
<keyword evidence="1" id="KW-0519">Myristate</keyword>
<evidence type="ECO:0000256" key="1">
    <source>
        <dbReference type="ARBA" id="ARBA00022707"/>
    </source>
</evidence>
<dbReference type="EMBL" id="KN275958">
    <property type="protein sequence ID" value="EEH45719.1"/>
    <property type="molecule type" value="Genomic_DNA"/>
</dbReference>
<keyword evidence="6" id="KW-1185">Reference proteome</keyword>
<evidence type="ECO:0000256" key="4">
    <source>
        <dbReference type="SAM" id="MobiDB-lite"/>
    </source>
</evidence>
<dbReference type="Pfam" id="PF15811">
    <property type="entry name" value="SVIP"/>
    <property type="match status" value="1"/>
</dbReference>
<proteinExistence type="predicted"/>
<protein>
    <submittedName>
        <fullName evidence="5">Uncharacterized protein</fullName>
    </submittedName>
</protein>
<evidence type="ECO:0000313" key="6">
    <source>
        <dbReference type="Proteomes" id="UP000001628"/>
    </source>
</evidence>
<dbReference type="RefSeq" id="XP_010757612.1">
    <property type="nucleotide sequence ID" value="XM_010759310.1"/>
</dbReference>
<feature type="region of interest" description="Disordered" evidence="4">
    <location>
        <begin position="1"/>
        <end position="104"/>
    </location>
</feature>
<evidence type="ECO:0000256" key="3">
    <source>
        <dbReference type="ARBA" id="ARBA00023288"/>
    </source>
</evidence>
<evidence type="ECO:0000313" key="5">
    <source>
        <dbReference type="EMBL" id="EEH45719.1"/>
    </source>
</evidence>
<reference evidence="5 6" key="1">
    <citation type="journal article" date="2011" name="PLoS Genet.">
        <title>Comparative genomic analysis of human fungal pathogens causing paracoccidioidomycosis.</title>
        <authorList>
            <person name="Desjardins C.A."/>
            <person name="Champion M.D."/>
            <person name="Holder J.W."/>
            <person name="Muszewska A."/>
            <person name="Goldberg J."/>
            <person name="Bailao A.M."/>
            <person name="Brigido M.M."/>
            <person name="Ferreira M.E."/>
            <person name="Garcia A.M."/>
            <person name="Grynberg M."/>
            <person name="Gujja S."/>
            <person name="Heiman D.I."/>
            <person name="Henn M.R."/>
            <person name="Kodira C.D."/>
            <person name="Leon-Narvaez H."/>
            <person name="Longo L.V."/>
            <person name="Ma L.J."/>
            <person name="Malavazi I."/>
            <person name="Matsuo A.L."/>
            <person name="Morais F.V."/>
            <person name="Pereira M."/>
            <person name="Rodriguez-Brito S."/>
            <person name="Sakthikumar S."/>
            <person name="Salem-Izacc S.M."/>
            <person name="Sykes S.M."/>
            <person name="Teixeira M.M."/>
            <person name="Vallejo M.C."/>
            <person name="Walter M.E."/>
            <person name="Yandava C."/>
            <person name="Young S."/>
            <person name="Zeng Q."/>
            <person name="Zucker J."/>
            <person name="Felipe M.S."/>
            <person name="Goldman G.H."/>
            <person name="Haas B.J."/>
            <person name="McEwen J.G."/>
            <person name="Nino-Vega G."/>
            <person name="Puccia R."/>
            <person name="San-Blas G."/>
            <person name="Soares C.M."/>
            <person name="Birren B.W."/>
            <person name="Cuomo C.A."/>
        </authorList>
    </citation>
    <scope>NUCLEOTIDE SEQUENCE [LARGE SCALE GENOMIC DNA]</scope>
    <source>
        <strain evidence="5 6">Pb18</strain>
    </source>
</reference>
<dbReference type="AlphaFoldDB" id="C1G4K3"/>
<dbReference type="VEuPathDB" id="FungiDB:PADG_01869"/>
<keyword evidence="3" id="KW-0449">Lipoprotein</keyword>
<dbReference type="Proteomes" id="UP000001628">
    <property type="component" value="Unassembled WGS sequence"/>
</dbReference>
<dbReference type="OrthoDB" id="5415072at2759"/>
<dbReference type="InParanoid" id="C1G4K3"/>
<name>C1G4K3_PARBD</name>
<dbReference type="InterPro" id="IPR031632">
    <property type="entry name" value="SVIP"/>
</dbReference>
<keyword evidence="2" id="KW-0564">Palmitate</keyword>
<dbReference type="OMA" id="CGKQSKD"/>
<feature type="compositionally biased region" description="Polar residues" evidence="4">
    <location>
        <begin position="95"/>
        <end position="104"/>
    </location>
</feature>
<dbReference type="GeneID" id="22581453"/>
<sequence length="104" mass="10785">MGSLCSKAYNPTEPFAHPGRVLGTNPNPSQAPRAPLPHQVNSQANAGRTLGGSQGSSRGNDDPRNAAARAAEERAVKQASAAKKGKLNSRLAAQKAQTRNETLG</sequence>